<feature type="compositionally biased region" description="Low complexity" evidence="1">
    <location>
        <begin position="1"/>
        <end position="16"/>
    </location>
</feature>
<proteinExistence type="predicted"/>
<accession>A0A9Q0E0U4</accession>
<evidence type="ECO:0000313" key="2">
    <source>
        <dbReference type="EMBL" id="KAJ3598131.1"/>
    </source>
</evidence>
<gene>
    <name evidence="2" type="ORF">NHX12_001645</name>
</gene>
<name>A0A9Q0E0U4_9TELE</name>
<feature type="non-terminal residue" evidence="2">
    <location>
        <position position="1"/>
    </location>
</feature>
<evidence type="ECO:0000313" key="3">
    <source>
        <dbReference type="Proteomes" id="UP001148018"/>
    </source>
</evidence>
<organism evidence="2 3">
    <name type="scientific">Muraenolepis orangiensis</name>
    <name type="common">Patagonian moray cod</name>
    <dbReference type="NCBI Taxonomy" id="630683"/>
    <lineage>
        <taxon>Eukaryota</taxon>
        <taxon>Metazoa</taxon>
        <taxon>Chordata</taxon>
        <taxon>Craniata</taxon>
        <taxon>Vertebrata</taxon>
        <taxon>Euteleostomi</taxon>
        <taxon>Actinopterygii</taxon>
        <taxon>Neopterygii</taxon>
        <taxon>Teleostei</taxon>
        <taxon>Neoteleostei</taxon>
        <taxon>Acanthomorphata</taxon>
        <taxon>Zeiogadaria</taxon>
        <taxon>Gadariae</taxon>
        <taxon>Gadiformes</taxon>
        <taxon>Muraenolepidoidei</taxon>
        <taxon>Muraenolepididae</taxon>
        <taxon>Muraenolepis</taxon>
    </lineage>
</organism>
<evidence type="ECO:0000256" key="1">
    <source>
        <dbReference type="SAM" id="MobiDB-lite"/>
    </source>
</evidence>
<dbReference type="EMBL" id="JANIIK010000109">
    <property type="protein sequence ID" value="KAJ3598131.1"/>
    <property type="molecule type" value="Genomic_DNA"/>
</dbReference>
<sequence length="94" mass="9732">MSLLSGTTGSPGSAPAKRQEPSGGPESSGVFTAHRWLKVTESSPSLALLPYRCEPVNERCVQCADSDSESGSLSWVESSGGLHPGTHHLPSDPG</sequence>
<feature type="compositionally biased region" description="Low complexity" evidence="1">
    <location>
        <begin position="69"/>
        <end position="81"/>
    </location>
</feature>
<feature type="region of interest" description="Disordered" evidence="1">
    <location>
        <begin position="1"/>
        <end position="30"/>
    </location>
</feature>
<dbReference type="Proteomes" id="UP001148018">
    <property type="component" value="Unassembled WGS sequence"/>
</dbReference>
<reference evidence="2" key="1">
    <citation type="submission" date="2022-07" db="EMBL/GenBank/DDBJ databases">
        <title>Chromosome-level genome of Muraenolepis orangiensis.</title>
        <authorList>
            <person name="Kim J."/>
        </authorList>
    </citation>
    <scope>NUCLEOTIDE SEQUENCE</scope>
    <source>
        <strain evidence="2">KU_S4_2022</strain>
        <tissue evidence="2">Muscle</tissue>
    </source>
</reference>
<dbReference type="AlphaFoldDB" id="A0A9Q0E0U4"/>
<keyword evidence="3" id="KW-1185">Reference proteome</keyword>
<feature type="region of interest" description="Disordered" evidence="1">
    <location>
        <begin position="64"/>
        <end position="94"/>
    </location>
</feature>
<comment type="caution">
    <text evidence="2">The sequence shown here is derived from an EMBL/GenBank/DDBJ whole genome shotgun (WGS) entry which is preliminary data.</text>
</comment>
<protein>
    <submittedName>
        <fullName evidence="2">Uncharacterized protein</fullName>
    </submittedName>
</protein>